<dbReference type="InterPro" id="IPR011330">
    <property type="entry name" value="Glyco_hydro/deAcase_b/a-brl"/>
</dbReference>
<comment type="caution">
    <text evidence="2">The sequence shown here is derived from an EMBL/GenBank/DDBJ whole genome shotgun (WGS) entry which is preliminary data.</text>
</comment>
<comment type="subunit">
    <text evidence="1">Forms a complex composed of PxpA, PxpB and PxpC.</text>
</comment>
<dbReference type="HAMAP" id="MF_00691">
    <property type="entry name" value="PxpA"/>
    <property type="match status" value="1"/>
</dbReference>
<evidence type="ECO:0000313" key="2">
    <source>
        <dbReference type="EMBL" id="MDE1465746.1"/>
    </source>
</evidence>
<dbReference type="NCBIfam" id="NF003816">
    <property type="entry name" value="PRK05406.1-5"/>
    <property type="match status" value="1"/>
</dbReference>
<accession>A0ABT5UH75</accession>
<dbReference type="RefSeq" id="WP_274692050.1">
    <property type="nucleotide sequence ID" value="NZ_JAPMOU010000082.1"/>
</dbReference>
<dbReference type="Gene3D" id="3.20.20.370">
    <property type="entry name" value="Glycoside hydrolase/deacetylase"/>
    <property type="match status" value="1"/>
</dbReference>
<keyword evidence="1" id="KW-0067">ATP-binding</keyword>
<dbReference type="Pfam" id="PF03746">
    <property type="entry name" value="LamB_YcsF"/>
    <property type="match status" value="1"/>
</dbReference>
<evidence type="ECO:0000256" key="1">
    <source>
        <dbReference type="HAMAP-Rule" id="MF_00691"/>
    </source>
</evidence>
<dbReference type="InterPro" id="IPR005501">
    <property type="entry name" value="LamB/YcsF/PxpA-like"/>
</dbReference>
<sequence length="255" mass="27841">MRLNCDMGESFGSWQKGMDADVMPYIDMANIACGFHASDPMTMDLTVAMAKEYDVVIGAHPGYPDLLGFGRRAMQCSAQELKTLLIYQIAALDGICRTHSTRLSYVKPHGALYNQMMQDSEVLTTVMAAIHAYDRELALVVLANGNRDKTQHLADQQGIALLFEAFADRAYDSNGYLAKRDQPGAVFNDIEQIEQQVLGIIHEGKVSTLDGGEIPLKADTICVHGDNAQAVAAVRHIRQTLAASPITSPTLQAQQ</sequence>
<gene>
    <name evidence="1" type="primary">pxpA</name>
    <name evidence="2" type="ORF">ORQ98_27660</name>
</gene>
<name>A0ABT5UH75_9GAMM</name>
<proteinExistence type="inferred from homology"/>
<comment type="similarity">
    <text evidence="1">Belongs to the LamB/PxpA family.</text>
</comment>
<evidence type="ECO:0000313" key="3">
    <source>
        <dbReference type="Proteomes" id="UP001528823"/>
    </source>
</evidence>
<comment type="function">
    <text evidence="1">Catalyzes the cleavage of 5-oxoproline to form L-glutamate coupled to the hydrolysis of ATP to ADP and inorganic phosphate.</text>
</comment>
<keyword evidence="1" id="KW-0378">Hydrolase</keyword>
<dbReference type="PANTHER" id="PTHR30292:SF0">
    <property type="entry name" value="5-OXOPROLINASE SUBUNIT A"/>
    <property type="match status" value="1"/>
</dbReference>
<organism evidence="2 3">
    <name type="scientific">Spartinivicinus poritis</name>
    <dbReference type="NCBI Taxonomy" id="2994640"/>
    <lineage>
        <taxon>Bacteria</taxon>
        <taxon>Pseudomonadati</taxon>
        <taxon>Pseudomonadota</taxon>
        <taxon>Gammaproteobacteria</taxon>
        <taxon>Oceanospirillales</taxon>
        <taxon>Zooshikellaceae</taxon>
        <taxon>Spartinivicinus</taxon>
    </lineage>
</organism>
<dbReference type="EMBL" id="JAPMOU010000082">
    <property type="protein sequence ID" value="MDE1465746.1"/>
    <property type="molecule type" value="Genomic_DNA"/>
</dbReference>
<dbReference type="NCBIfam" id="NF003814">
    <property type="entry name" value="PRK05406.1-3"/>
    <property type="match status" value="1"/>
</dbReference>
<dbReference type="EC" id="3.5.2.9" evidence="1"/>
<comment type="catalytic activity">
    <reaction evidence="1">
        <text>5-oxo-L-proline + ATP + 2 H2O = L-glutamate + ADP + phosphate + H(+)</text>
        <dbReference type="Rhea" id="RHEA:10348"/>
        <dbReference type="ChEBI" id="CHEBI:15377"/>
        <dbReference type="ChEBI" id="CHEBI:15378"/>
        <dbReference type="ChEBI" id="CHEBI:29985"/>
        <dbReference type="ChEBI" id="CHEBI:30616"/>
        <dbReference type="ChEBI" id="CHEBI:43474"/>
        <dbReference type="ChEBI" id="CHEBI:58402"/>
        <dbReference type="ChEBI" id="CHEBI:456216"/>
        <dbReference type="EC" id="3.5.2.9"/>
    </reaction>
</comment>
<dbReference type="SUPFAM" id="SSF88713">
    <property type="entry name" value="Glycoside hydrolase/deacetylase"/>
    <property type="match status" value="1"/>
</dbReference>
<keyword evidence="1" id="KW-0547">Nucleotide-binding</keyword>
<dbReference type="Proteomes" id="UP001528823">
    <property type="component" value="Unassembled WGS sequence"/>
</dbReference>
<dbReference type="PANTHER" id="PTHR30292">
    <property type="entry name" value="UNCHARACTERIZED PROTEIN YBGL-RELATED"/>
    <property type="match status" value="1"/>
</dbReference>
<dbReference type="CDD" id="cd10787">
    <property type="entry name" value="LamB_YcsF_like"/>
    <property type="match status" value="1"/>
</dbReference>
<reference evidence="2 3" key="1">
    <citation type="submission" date="2022-11" db="EMBL/GenBank/DDBJ databases">
        <title>Spartinivicinus poritis sp. nov., isolated from scleractinian coral Porites lutea.</title>
        <authorList>
            <person name="Zhang G."/>
            <person name="Cai L."/>
            <person name="Wei Q."/>
        </authorList>
    </citation>
    <scope>NUCLEOTIDE SEQUENCE [LARGE SCALE GENOMIC DNA]</scope>
    <source>
        <strain evidence="2 3">A2-2</strain>
    </source>
</reference>
<keyword evidence="3" id="KW-1185">Reference proteome</keyword>
<protein>
    <recommendedName>
        <fullName evidence="1">5-oxoprolinase subunit A</fullName>
        <shortName evidence="1">5-OPase subunit A</shortName>
        <ecNumber evidence="1">3.5.2.9</ecNumber>
    </recommendedName>
    <alternativeName>
        <fullName evidence="1">5-oxoprolinase (ATP-hydrolyzing) subunit A</fullName>
    </alternativeName>
</protein>